<evidence type="ECO:0000313" key="3">
    <source>
        <dbReference type="WBParaSite" id="BTMF_0000933601-mRNA-1"/>
    </source>
</evidence>
<evidence type="ECO:0000313" key="1">
    <source>
        <dbReference type="EMBL" id="VDO24354.1"/>
    </source>
</evidence>
<organism evidence="3">
    <name type="scientific">Brugia timori</name>
    <dbReference type="NCBI Taxonomy" id="42155"/>
    <lineage>
        <taxon>Eukaryota</taxon>
        <taxon>Metazoa</taxon>
        <taxon>Ecdysozoa</taxon>
        <taxon>Nematoda</taxon>
        <taxon>Chromadorea</taxon>
        <taxon>Rhabditida</taxon>
        <taxon>Spirurina</taxon>
        <taxon>Spiruromorpha</taxon>
        <taxon>Filarioidea</taxon>
        <taxon>Onchocercidae</taxon>
        <taxon>Brugia</taxon>
    </lineage>
</organism>
<dbReference type="EMBL" id="UZAG01015921">
    <property type="protein sequence ID" value="VDO24354.1"/>
    <property type="molecule type" value="Genomic_DNA"/>
</dbReference>
<keyword evidence="2" id="KW-1185">Reference proteome</keyword>
<proteinExistence type="predicted"/>
<reference evidence="3" key="1">
    <citation type="submission" date="2017-02" db="UniProtKB">
        <authorList>
            <consortium name="WormBaseParasite"/>
        </authorList>
    </citation>
    <scope>IDENTIFICATION</scope>
</reference>
<evidence type="ECO:0000313" key="2">
    <source>
        <dbReference type="Proteomes" id="UP000280834"/>
    </source>
</evidence>
<gene>
    <name evidence="1" type="ORF">BTMF_LOCUS7387</name>
</gene>
<protein>
    <submittedName>
        <fullName evidence="3">Integrase</fullName>
    </submittedName>
</protein>
<sequence length="63" mass="6994">MQTAIAKETVPHVASILLHGTNSEYMAPSNIVSSYREIHMALQSKFQPMKLCLNGITTSEKVF</sequence>
<name>A0A0R3QNQ1_9BILA</name>
<dbReference type="Proteomes" id="UP000280834">
    <property type="component" value="Unassembled WGS sequence"/>
</dbReference>
<reference evidence="1 2" key="2">
    <citation type="submission" date="2018-11" db="EMBL/GenBank/DDBJ databases">
        <authorList>
            <consortium name="Pathogen Informatics"/>
        </authorList>
    </citation>
    <scope>NUCLEOTIDE SEQUENCE [LARGE SCALE GENOMIC DNA]</scope>
</reference>
<dbReference type="WBParaSite" id="BTMF_0000933601-mRNA-1">
    <property type="protein sequence ID" value="BTMF_0000933601-mRNA-1"/>
    <property type="gene ID" value="BTMF_0000933601"/>
</dbReference>
<dbReference type="AlphaFoldDB" id="A0A0R3QNQ1"/>
<accession>A0A0R3QNQ1</accession>